<name>A0A9N9L1H7_9HELO</name>
<feature type="region of interest" description="Disordered" evidence="1">
    <location>
        <begin position="41"/>
        <end position="126"/>
    </location>
</feature>
<comment type="caution">
    <text evidence="2">The sequence shown here is derived from an EMBL/GenBank/DDBJ whole genome shotgun (WGS) entry which is preliminary data.</text>
</comment>
<feature type="compositionally biased region" description="Polar residues" evidence="1">
    <location>
        <begin position="82"/>
        <end position="95"/>
    </location>
</feature>
<accession>A0A9N9L1H7</accession>
<evidence type="ECO:0000313" key="2">
    <source>
        <dbReference type="EMBL" id="CAG8958091.1"/>
    </source>
</evidence>
<dbReference type="Proteomes" id="UP000696280">
    <property type="component" value="Unassembled WGS sequence"/>
</dbReference>
<feature type="compositionally biased region" description="Low complexity" evidence="1">
    <location>
        <begin position="49"/>
        <end position="69"/>
    </location>
</feature>
<sequence length="272" mass="29424">MHIQFNAESLRGVCRIAIRHTGRLREKIAMQLLFVGTELSAEQTPSTHPVASTTSTTSIASPPGASTPPRLHASTRGKHQQRLGSTATESFSLETPKSPGPGVSTTPIGMRSASGGSRPWLDLRGASPCGRVPEHNTGRRDRLSCCQTSWIDRSVWLCLLTRSPQEKMVRSACTSSRAFLYDGKDSKMASAPFLDIPLVLHNDAERTNTRPMDVSPSFPRQSFEDVARVDKEAPHSSATCSTQGGRRVLAGLPPCTPSAAIRLAIEFPLHCV</sequence>
<proteinExistence type="predicted"/>
<reference evidence="2" key="1">
    <citation type="submission" date="2021-07" db="EMBL/GenBank/DDBJ databases">
        <authorList>
            <person name="Durling M."/>
        </authorList>
    </citation>
    <scope>NUCLEOTIDE SEQUENCE</scope>
</reference>
<dbReference type="AlphaFoldDB" id="A0A9N9L1H7"/>
<protein>
    <submittedName>
        <fullName evidence="2">Uncharacterized protein</fullName>
    </submittedName>
</protein>
<dbReference type="EMBL" id="CAJVRL010000081">
    <property type="protein sequence ID" value="CAG8958091.1"/>
    <property type="molecule type" value="Genomic_DNA"/>
</dbReference>
<evidence type="ECO:0000313" key="3">
    <source>
        <dbReference type="Proteomes" id="UP000696280"/>
    </source>
</evidence>
<keyword evidence="3" id="KW-1185">Reference proteome</keyword>
<organism evidence="2 3">
    <name type="scientific">Hymenoscyphus fraxineus</name>
    <dbReference type="NCBI Taxonomy" id="746836"/>
    <lineage>
        <taxon>Eukaryota</taxon>
        <taxon>Fungi</taxon>
        <taxon>Dikarya</taxon>
        <taxon>Ascomycota</taxon>
        <taxon>Pezizomycotina</taxon>
        <taxon>Leotiomycetes</taxon>
        <taxon>Helotiales</taxon>
        <taxon>Helotiaceae</taxon>
        <taxon>Hymenoscyphus</taxon>
    </lineage>
</organism>
<evidence type="ECO:0000256" key="1">
    <source>
        <dbReference type="SAM" id="MobiDB-lite"/>
    </source>
</evidence>
<gene>
    <name evidence="2" type="ORF">HYFRA_00000436</name>
</gene>